<keyword evidence="1" id="KW-0812">Transmembrane</keyword>
<evidence type="ECO:0000313" key="2">
    <source>
        <dbReference type="EMBL" id="MDO7847204.1"/>
    </source>
</evidence>
<sequence length="90" mass="10399">MLFVDMLFVVALAISFIPILTGYCAQSRGRSFWLWFALGWLVPIASFFLLFALIARDELNPGRRLLGEARQLLREAEEREKALRLAKKKE</sequence>
<keyword evidence="1" id="KW-0472">Membrane</keyword>
<accession>A0ABT9ACX1</accession>
<reference evidence="2" key="1">
    <citation type="submission" date="2023-07" db="EMBL/GenBank/DDBJ databases">
        <authorList>
            <person name="Kim M.K."/>
        </authorList>
    </citation>
    <scope>NUCLEOTIDE SEQUENCE</scope>
    <source>
        <strain evidence="2">M29</strain>
    </source>
</reference>
<gene>
    <name evidence="2" type="ORF">Q5H92_12600</name>
</gene>
<dbReference type="RefSeq" id="WP_305011885.1">
    <property type="nucleotide sequence ID" value="NZ_JAUQSX010000006.1"/>
</dbReference>
<comment type="caution">
    <text evidence="2">The sequence shown here is derived from an EMBL/GenBank/DDBJ whole genome shotgun (WGS) entry which is preliminary data.</text>
</comment>
<protein>
    <recommendedName>
        <fullName evidence="4">Cardiolipin synthase N-terminal domain-containing protein</fullName>
    </recommendedName>
</protein>
<evidence type="ECO:0000313" key="3">
    <source>
        <dbReference type="Proteomes" id="UP001167796"/>
    </source>
</evidence>
<proteinExistence type="predicted"/>
<feature type="transmembrane region" description="Helical" evidence="1">
    <location>
        <begin position="32"/>
        <end position="55"/>
    </location>
</feature>
<evidence type="ECO:0008006" key="4">
    <source>
        <dbReference type="Google" id="ProtNLM"/>
    </source>
</evidence>
<organism evidence="2 3">
    <name type="scientific">Hymenobacter mellowenesis</name>
    <dbReference type="NCBI Taxonomy" id="3063995"/>
    <lineage>
        <taxon>Bacteria</taxon>
        <taxon>Pseudomonadati</taxon>
        <taxon>Bacteroidota</taxon>
        <taxon>Cytophagia</taxon>
        <taxon>Cytophagales</taxon>
        <taxon>Hymenobacteraceae</taxon>
        <taxon>Hymenobacter</taxon>
    </lineage>
</organism>
<dbReference type="EMBL" id="JAUQSX010000006">
    <property type="protein sequence ID" value="MDO7847204.1"/>
    <property type="molecule type" value="Genomic_DNA"/>
</dbReference>
<keyword evidence="1" id="KW-1133">Transmembrane helix</keyword>
<keyword evidence="3" id="KW-1185">Reference proteome</keyword>
<name>A0ABT9ACX1_9BACT</name>
<evidence type="ECO:0000256" key="1">
    <source>
        <dbReference type="SAM" id="Phobius"/>
    </source>
</evidence>
<dbReference type="Proteomes" id="UP001167796">
    <property type="component" value="Unassembled WGS sequence"/>
</dbReference>